<dbReference type="Proteomes" id="UP000178187">
    <property type="component" value="Unassembled WGS sequence"/>
</dbReference>
<organism evidence="1 2">
    <name type="scientific">Candidatus Danuiimicrobium aquiferis</name>
    <dbReference type="NCBI Taxonomy" id="1801832"/>
    <lineage>
        <taxon>Bacteria</taxon>
        <taxon>Pseudomonadati</taxon>
        <taxon>Candidatus Omnitrophota</taxon>
        <taxon>Candidatus Danuiimicrobium</taxon>
    </lineage>
</organism>
<reference evidence="1 2" key="1">
    <citation type="journal article" date="2016" name="Nat. Commun.">
        <title>Thousands of microbial genomes shed light on interconnected biogeochemical processes in an aquifer system.</title>
        <authorList>
            <person name="Anantharaman K."/>
            <person name="Brown C.T."/>
            <person name="Hug L.A."/>
            <person name="Sharon I."/>
            <person name="Castelle C.J."/>
            <person name="Probst A.J."/>
            <person name="Thomas B.C."/>
            <person name="Singh A."/>
            <person name="Wilkins M.J."/>
            <person name="Karaoz U."/>
            <person name="Brodie E.L."/>
            <person name="Williams K.H."/>
            <person name="Hubbard S.S."/>
            <person name="Banfield J.F."/>
        </authorList>
    </citation>
    <scope>NUCLEOTIDE SEQUENCE [LARGE SCALE GENOMIC DNA]</scope>
</reference>
<name>A0A1G1L0W2_9BACT</name>
<evidence type="ECO:0000313" key="2">
    <source>
        <dbReference type="Proteomes" id="UP000178187"/>
    </source>
</evidence>
<proteinExistence type="predicted"/>
<protein>
    <submittedName>
        <fullName evidence="1">Uncharacterized protein</fullName>
    </submittedName>
</protein>
<gene>
    <name evidence="1" type="ORF">A3G33_00125</name>
</gene>
<evidence type="ECO:0000313" key="1">
    <source>
        <dbReference type="EMBL" id="OGW98768.1"/>
    </source>
</evidence>
<sequence length="79" mass="8865">MDELIAPKATFSSIHKIDEKVGLATSSDAQIAAQLEIREIFPCQINYFNTSFYFKAPSSIILSKADSRQRHTGIKFTQV</sequence>
<dbReference type="AlphaFoldDB" id="A0A1G1L0W2"/>
<accession>A0A1G1L0W2</accession>
<dbReference type="EMBL" id="MHFR01000030">
    <property type="protein sequence ID" value="OGW98768.1"/>
    <property type="molecule type" value="Genomic_DNA"/>
</dbReference>
<comment type="caution">
    <text evidence="1">The sequence shown here is derived from an EMBL/GenBank/DDBJ whole genome shotgun (WGS) entry which is preliminary data.</text>
</comment>